<name>A0ABU7GE12_9SPHN</name>
<dbReference type="EMBL" id="JAZDQV010000004">
    <property type="protein sequence ID" value="MEE1877140.1"/>
    <property type="molecule type" value="Genomic_DNA"/>
</dbReference>
<evidence type="ECO:0000259" key="1">
    <source>
        <dbReference type="Pfam" id="PF07238"/>
    </source>
</evidence>
<protein>
    <submittedName>
        <fullName evidence="2">PilZ domain-containing protein</fullName>
    </submittedName>
</protein>
<gene>
    <name evidence="2" type="ORF">VRS74_05515</name>
</gene>
<accession>A0ABU7GE12</accession>
<dbReference type="Pfam" id="PF07238">
    <property type="entry name" value="PilZ"/>
    <property type="match status" value="1"/>
</dbReference>
<evidence type="ECO:0000313" key="2">
    <source>
        <dbReference type="EMBL" id="MEE1877140.1"/>
    </source>
</evidence>
<feature type="domain" description="PilZ" evidence="1">
    <location>
        <begin position="14"/>
        <end position="90"/>
    </location>
</feature>
<dbReference type="InterPro" id="IPR009875">
    <property type="entry name" value="PilZ_domain"/>
</dbReference>
<reference evidence="2 3" key="1">
    <citation type="submission" date="2024-01" db="EMBL/GenBank/DDBJ databases">
        <title>The genome sequence of Erythrobacteraceae sp. strain 1XM1-14.</title>
        <authorList>
            <person name="Liu Y."/>
        </authorList>
    </citation>
    <scope>NUCLEOTIDE SEQUENCE [LARGE SCALE GENOMIC DNA]</scope>
    <source>
        <strain evidence="2 3">1XM1-14</strain>
    </source>
</reference>
<proteinExistence type="predicted"/>
<sequence>MSLYDARKRAAQLERRRSARFTVDLEALFRSIAHERMGRLANISEQGAKLMMDPPPREGISGWLAFAGQEVFCRVIWASNDSCGIEFDRPLAQPVLVAIAGEQVNQAGPVANAGNIQMGRKRGTLVASGG</sequence>
<keyword evidence="3" id="KW-1185">Reference proteome</keyword>
<organism evidence="2 3">
    <name type="scientific">Altererythrobacter litoralis</name>
    <dbReference type="NCBI Taxonomy" id="3113904"/>
    <lineage>
        <taxon>Bacteria</taxon>
        <taxon>Pseudomonadati</taxon>
        <taxon>Pseudomonadota</taxon>
        <taxon>Alphaproteobacteria</taxon>
        <taxon>Sphingomonadales</taxon>
        <taxon>Erythrobacteraceae</taxon>
        <taxon>Altererythrobacter</taxon>
    </lineage>
</organism>
<dbReference type="Proteomes" id="UP001343492">
    <property type="component" value="Unassembled WGS sequence"/>
</dbReference>
<comment type="caution">
    <text evidence="2">The sequence shown here is derived from an EMBL/GenBank/DDBJ whole genome shotgun (WGS) entry which is preliminary data.</text>
</comment>
<evidence type="ECO:0000313" key="3">
    <source>
        <dbReference type="Proteomes" id="UP001343492"/>
    </source>
</evidence>
<dbReference type="SUPFAM" id="SSF141371">
    <property type="entry name" value="PilZ domain-like"/>
    <property type="match status" value="1"/>
</dbReference>
<dbReference type="RefSeq" id="WP_354144249.1">
    <property type="nucleotide sequence ID" value="NZ_JAZDQV010000004.1"/>
</dbReference>